<evidence type="ECO:0000313" key="10">
    <source>
        <dbReference type="Proteomes" id="UP000837801"/>
    </source>
</evidence>
<feature type="region of interest" description="Disordered" evidence="8">
    <location>
        <begin position="29"/>
        <end position="54"/>
    </location>
</feature>
<protein>
    <recommendedName>
        <fullName evidence="11">DUF159-domain-containing protein</fullName>
    </recommendedName>
</protein>
<dbReference type="GO" id="GO:0006508">
    <property type="term" value="P:proteolysis"/>
    <property type="evidence" value="ECO:0007669"/>
    <property type="project" value="UniProtKB-KW"/>
</dbReference>
<keyword evidence="4" id="KW-0378">Hydrolase</keyword>
<dbReference type="SUPFAM" id="SSF143081">
    <property type="entry name" value="BB1717-like"/>
    <property type="match status" value="1"/>
</dbReference>
<dbReference type="InterPro" id="IPR003738">
    <property type="entry name" value="SRAP"/>
</dbReference>
<evidence type="ECO:0000256" key="3">
    <source>
        <dbReference type="ARBA" id="ARBA00022763"/>
    </source>
</evidence>
<organism evidence="9 10">
    <name type="scientific">[Candida] railenensis</name>
    <dbReference type="NCBI Taxonomy" id="45579"/>
    <lineage>
        <taxon>Eukaryota</taxon>
        <taxon>Fungi</taxon>
        <taxon>Dikarya</taxon>
        <taxon>Ascomycota</taxon>
        <taxon>Saccharomycotina</taxon>
        <taxon>Pichiomycetes</taxon>
        <taxon>Debaryomycetaceae</taxon>
        <taxon>Kurtzmaniella</taxon>
    </lineage>
</organism>
<keyword evidence="3" id="KW-0227">DNA damage</keyword>
<dbReference type="GO" id="GO:0008233">
    <property type="term" value="F:peptidase activity"/>
    <property type="evidence" value="ECO:0007669"/>
    <property type="project" value="UniProtKB-KW"/>
</dbReference>
<dbReference type="Gene3D" id="3.90.1680.10">
    <property type="entry name" value="SOS response associated peptidase-like"/>
    <property type="match status" value="1"/>
</dbReference>
<evidence type="ECO:0008006" key="11">
    <source>
        <dbReference type="Google" id="ProtNLM"/>
    </source>
</evidence>
<reference evidence="9" key="1">
    <citation type="submission" date="2022-03" db="EMBL/GenBank/DDBJ databases">
        <authorList>
            <person name="Legras J.-L."/>
            <person name="Devillers H."/>
            <person name="Grondin C."/>
        </authorList>
    </citation>
    <scope>NUCLEOTIDE SEQUENCE</scope>
    <source>
        <strain evidence="9">CLIB 1423</strain>
    </source>
</reference>
<feature type="compositionally biased region" description="Polar residues" evidence="8">
    <location>
        <begin position="353"/>
        <end position="363"/>
    </location>
</feature>
<keyword evidence="5" id="KW-0190">Covalent protein-DNA linkage</keyword>
<dbReference type="GO" id="GO:0003697">
    <property type="term" value="F:single-stranded DNA binding"/>
    <property type="evidence" value="ECO:0007669"/>
    <property type="project" value="InterPro"/>
</dbReference>
<gene>
    <name evidence="9" type="ORF">CLIB1423_19S00958</name>
</gene>
<dbReference type="Pfam" id="PF02586">
    <property type="entry name" value="SRAP"/>
    <property type="match status" value="1"/>
</dbReference>
<keyword evidence="10" id="KW-1185">Reference proteome</keyword>
<dbReference type="GO" id="GO:0106300">
    <property type="term" value="P:protein-DNA covalent cross-linking repair"/>
    <property type="evidence" value="ECO:0007669"/>
    <property type="project" value="InterPro"/>
</dbReference>
<dbReference type="InterPro" id="IPR036590">
    <property type="entry name" value="SRAP-like"/>
</dbReference>
<keyword evidence="2" id="KW-0645">Protease</keyword>
<evidence type="ECO:0000256" key="7">
    <source>
        <dbReference type="ARBA" id="ARBA00023239"/>
    </source>
</evidence>
<keyword evidence="7" id="KW-0456">Lyase</keyword>
<keyword evidence="6" id="KW-0238">DNA-binding</keyword>
<feature type="region of interest" description="Disordered" evidence="8">
    <location>
        <begin position="341"/>
        <end position="435"/>
    </location>
</feature>
<name>A0A9P0QSN6_9ASCO</name>
<comment type="caution">
    <text evidence="9">The sequence shown here is derived from an EMBL/GenBank/DDBJ whole genome shotgun (WGS) entry which is preliminary data.</text>
</comment>
<evidence type="ECO:0000256" key="2">
    <source>
        <dbReference type="ARBA" id="ARBA00022670"/>
    </source>
</evidence>
<comment type="similarity">
    <text evidence="1">Belongs to the SOS response-associated peptidase family.</text>
</comment>
<evidence type="ECO:0000256" key="1">
    <source>
        <dbReference type="ARBA" id="ARBA00008136"/>
    </source>
</evidence>
<proteinExistence type="inferred from homology"/>
<dbReference type="EMBL" id="CAKXYY010000019">
    <property type="protein sequence ID" value="CAH2354817.1"/>
    <property type="molecule type" value="Genomic_DNA"/>
</dbReference>
<evidence type="ECO:0000313" key="9">
    <source>
        <dbReference type="EMBL" id="CAH2354817.1"/>
    </source>
</evidence>
<sequence>MCGRFALSVELVDLPEEFMETAIAHFDLSEGSEGSSSEDSSAASTDSSGPTLHSIGPNHYVSTVALNSASPEANEDRSASVDYFSKEDFKSIVEILVKYPQPNRVFRPSYNIPPTRSSVIIFQSNTDKASPTVDYKYVIESSSFGLVPSWAKPKDPEPVQRNGNPGPPYSKEIQRFQGRQFNCRKESMGKGNALPTWNSHKKKTRCVVPIQGYFEWLRLPRDENIPYYIHSTSSSLIYLAGLYSHNYNYKMDESDEYFSSFAIVTGPTNKREDLKDLSWLHSRKPIMLIPGSKEWFEWLNPERDWDDSLMDTVLDTKKNKAYKDIDAYIVGKAVGKIGSHGPELIERKRGPSVSPQKPITSFFQRKKPADSAEDGGSPKKRIKVENREAESKGDILSAMTKSQKKAPENVKGVLGSESYLDVKKEEEGDESGIEE</sequence>
<dbReference type="AlphaFoldDB" id="A0A9P0QSN6"/>
<feature type="compositionally biased region" description="Low complexity" evidence="8">
    <location>
        <begin position="29"/>
        <end position="49"/>
    </location>
</feature>
<dbReference type="OrthoDB" id="2111841at2759"/>
<feature type="compositionally biased region" description="Basic and acidic residues" evidence="8">
    <location>
        <begin position="383"/>
        <end position="393"/>
    </location>
</feature>
<evidence type="ECO:0000256" key="6">
    <source>
        <dbReference type="ARBA" id="ARBA00023125"/>
    </source>
</evidence>
<evidence type="ECO:0000256" key="4">
    <source>
        <dbReference type="ARBA" id="ARBA00022801"/>
    </source>
</evidence>
<dbReference type="PANTHER" id="PTHR13604">
    <property type="entry name" value="DC12-RELATED"/>
    <property type="match status" value="1"/>
</dbReference>
<accession>A0A9P0QSN6</accession>
<dbReference type="GO" id="GO:0016829">
    <property type="term" value="F:lyase activity"/>
    <property type="evidence" value="ECO:0007669"/>
    <property type="project" value="UniProtKB-KW"/>
</dbReference>
<evidence type="ECO:0000256" key="8">
    <source>
        <dbReference type="SAM" id="MobiDB-lite"/>
    </source>
</evidence>
<dbReference type="Proteomes" id="UP000837801">
    <property type="component" value="Unassembled WGS sequence"/>
</dbReference>
<evidence type="ECO:0000256" key="5">
    <source>
        <dbReference type="ARBA" id="ARBA00023124"/>
    </source>
</evidence>
<dbReference type="PANTHER" id="PTHR13604:SF0">
    <property type="entry name" value="ABASIC SITE PROCESSING PROTEIN HMCES"/>
    <property type="match status" value="1"/>
</dbReference>